<dbReference type="GeneID" id="27902011"/>
<dbReference type="AlphaFoldDB" id="M3D9C8"/>
<protein>
    <submittedName>
        <fullName evidence="1">Uncharacterized protein</fullName>
    </submittedName>
</protein>
<evidence type="ECO:0000313" key="2">
    <source>
        <dbReference type="Proteomes" id="UP000016931"/>
    </source>
</evidence>
<sequence>MLRVSTRMLNEQSEWRPRTTLTHCGSSTVVKLSAVAICPRSGHALPLDMQTTRKRRLMPRQFLITYS</sequence>
<dbReference type="HOGENOM" id="CLU_2814053_0_0_1"/>
<organism evidence="1 2">
    <name type="scientific">Sphaerulina musiva (strain SO2202)</name>
    <name type="common">Poplar stem canker fungus</name>
    <name type="synonym">Septoria musiva</name>
    <dbReference type="NCBI Taxonomy" id="692275"/>
    <lineage>
        <taxon>Eukaryota</taxon>
        <taxon>Fungi</taxon>
        <taxon>Dikarya</taxon>
        <taxon>Ascomycota</taxon>
        <taxon>Pezizomycotina</taxon>
        <taxon>Dothideomycetes</taxon>
        <taxon>Dothideomycetidae</taxon>
        <taxon>Mycosphaerellales</taxon>
        <taxon>Mycosphaerellaceae</taxon>
        <taxon>Sphaerulina</taxon>
    </lineage>
</organism>
<reference evidence="1 2" key="1">
    <citation type="journal article" date="2012" name="PLoS Pathog.">
        <title>Diverse lifestyles and strategies of plant pathogenesis encoded in the genomes of eighteen Dothideomycetes fungi.</title>
        <authorList>
            <person name="Ohm R.A."/>
            <person name="Feau N."/>
            <person name="Henrissat B."/>
            <person name="Schoch C.L."/>
            <person name="Horwitz B.A."/>
            <person name="Barry K.W."/>
            <person name="Condon B.J."/>
            <person name="Copeland A.C."/>
            <person name="Dhillon B."/>
            <person name="Glaser F."/>
            <person name="Hesse C.N."/>
            <person name="Kosti I."/>
            <person name="LaButti K."/>
            <person name="Lindquist E.A."/>
            <person name="Lucas S."/>
            <person name="Salamov A.A."/>
            <person name="Bradshaw R.E."/>
            <person name="Ciuffetti L."/>
            <person name="Hamelin R.C."/>
            <person name="Kema G.H.J."/>
            <person name="Lawrence C."/>
            <person name="Scott J.A."/>
            <person name="Spatafora J.W."/>
            <person name="Turgeon B.G."/>
            <person name="de Wit P.J.G.M."/>
            <person name="Zhong S."/>
            <person name="Goodwin S.B."/>
            <person name="Grigoriev I.V."/>
        </authorList>
    </citation>
    <scope>NUCLEOTIDE SEQUENCE [LARGE SCALE GENOMIC DNA]</scope>
    <source>
        <strain evidence="1 2">SO2202</strain>
    </source>
</reference>
<dbReference type="EMBL" id="KB456262">
    <property type="protein sequence ID" value="EMF14735.1"/>
    <property type="molecule type" value="Genomic_DNA"/>
</dbReference>
<accession>M3D9C8</accession>
<dbReference type="RefSeq" id="XP_016762856.1">
    <property type="nucleotide sequence ID" value="XM_016904874.1"/>
</dbReference>
<evidence type="ECO:0000313" key="1">
    <source>
        <dbReference type="EMBL" id="EMF14735.1"/>
    </source>
</evidence>
<proteinExistence type="predicted"/>
<dbReference type="Proteomes" id="UP000016931">
    <property type="component" value="Unassembled WGS sequence"/>
</dbReference>
<keyword evidence="2" id="KW-1185">Reference proteome</keyword>
<gene>
    <name evidence="1" type="ORF">SEPMUDRAFT_148362</name>
</gene>
<name>M3D9C8_SPHMS</name>